<evidence type="ECO:0000313" key="2">
    <source>
        <dbReference type="EMBL" id="JAH37218.1"/>
    </source>
</evidence>
<dbReference type="AlphaFoldDB" id="A0A0E9S9K4"/>
<protein>
    <submittedName>
        <fullName evidence="2">Uncharacterized protein</fullName>
    </submittedName>
</protein>
<accession>A0A0E9S9K4</accession>
<name>A0A0E9S9K4_ANGAN</name>
<proteinExistence type="predicted"/>
<feature type="region of interest" description="Disordered" evidence="1">
    <location>
        <begin position="1"/>
        <end position="23"/>
    </location>
</feature>
<feature type="compositionally biased region" description="Polar residues" evidence="1">
    <location>
        <begin position="1"/>
        <end position="13"/>
    </location>
</feature>
<reference evidence="2" key="1">
    <citation type="submission" date="2014-11" db="EMBL/GenBank/DDBJ databases">
        <authorList>
            <person name="Amaro Gonzalez C."/>
        </authorList>
    </citation>
    <scope>NUCLEOTIDE SEQUENCE</scope>
</reference>
<feature type="compositionally biased region" description="Basic residues" evidence="1">
    <location>
        <begin position="14"/>
        <end position="23"/>
    </location>
</feature>
<evidence type="ECO:0000256" key="1">
    <source>
        <dbReference type="SAM" id="MobiDB-lite"/>
    </source>
</evidence>
<dbReference type="EMBL" id="GBXM01071359">
    <property type="protein sequence ID" value="JAH37218.1"/>
    <property type="molecule type" value="Transcribed_RNA"/>
</dbReference>
<organism evidence="2">
    <name type="scientific">Anguilla anguilla</name>
    <name type="common">European freshwater eel</name>
    <name type="synonym">Muraena anguilla</name>
    <dbReference type="NCBI Taxonomy" id="7936"/>
    <lineage>
        <taxon>Eukaryota</taxon>
        <taxon>Metazoa</taxon>
        <taxon>Chordata</taxon>
        <taxon>Craniata</taxon>
        <taxon>Vertebrata</taxon>
        <taxon>Euteleostomi</taxon>
        <taxon>Actinopterygii</taxon>
        <taxon>Neopterygii</taxon>
        <taxon>Teleostei</taxon>
        <taxon>Anguilliformes</taxon>
        <taxon>Anguillidae</taxon>
        <taxon>Anguilla</taxon>
    </lineage>
</organism>
<reference evidence="2" key="2">
    <citation type="journal article" date="2015" name="Fish Shellfish Immunol.">
        <title>Early steps in the European eel (Anguilla anguilla)-Vibrio vulnificus interaction in the gills: Role of the RtxA13 toxin.</title>
        <authorList>
            <person name="Callol A."/>
            <person name="Pajuelo D."/>
            <person name="Ebbesson L."/>
            <person name="Teles M."/>
            <person name="MacKenzie S."/>
            <person name="Amaro C."/>
        </authorList>
    </citation>
    <scope>NUCLEOTIDE SEQUENCE</scope>
</reference>
<sequence>MNTCETTPNNTQLKQRRKHCSDL</sequence>